<reference evidence="1 2" key="1">
    <citation type="submission" date="2024-06" db="EMBL/GenBank/DDBJ databases">
        <title>The Natural Products Discovery Center: Release of the First 8490 Sequenced Strains for Exploring Actinobacteria Biosynthetic Diversity.</title>
        <authorList>
            <person name="Kalkreuter E."/>
            <person name="Kautsar S.A."/>
            <person name="Yang D."/>
            <person name="Bader C.D."/>
            <person name="Teijaro C.N."/>
            <person name="Fluegel L."/>
            <person name="Davis C.M."/>
            <person name="Simpson J.R."/>
            <person name="Lauterbach L."/>
            <person name="Steele A.D."/>
            <person name="Gui C."/>
            <person name="Meng S."/>
            <person name="Li G."/>
            <person name="Viehrig K."/>
            <person name="Ye F."/>
            <person name="Su P."/>
            <person name="Kiefer A.F."/>
            <person name="Nichols A."/>
            <person name="Cepeda A.J."/>
            <person name="Yan W."/>
            <person name="Fan B."/>
            <person name="Jiang Y."/>
            <person name="Adhikari A."/>
            <person name="Zheng C.-J."/>
            <person name="Schuster L."/>
            <person name="Cowan T.M."/>
            <person name="Smanski M.J."/>
            <person name="Chevrette M.G."/>
            <person name="De Carvalho L.P.S."/>
            <person name="Shen B."/>
        </authorList>
    </citation>
    <scope>NUCLEOTIDE SEQUENCE [LARGE SCALE GENOMIC DNA]</scope>
    <source>
        <strain evidence="1 2">NPDC000155</strain>
    </source>
</reference>
<dbReference type="Proteomes" id="UP001486207">
    <property type="component" value="Unassembled WGS sequence"/>
</dbReference>
<accession>A0ABV1Y5R5</accession>
<keyword evidence="2" id="KW-1185">Reference proteome</keyword>
<sequence length="83" mass="8465">MELHAQHASKVHDAAAELDEQGWGALLIPGLAGGDIIGDAERLLRATKNAAVAIGVLGIWGCSATELAAEHPHAGSMKVISSS</sequence>
<organism evidence="1 2">
    <name type="scientific">Streptomyces lanatus</name>
    <dbReference type="NCBI Taxonomy" id="66900"/>
    <lineage>
        <taxon>Bacteria</taxon>
        <taxon>Bacillati</taxon>
        <taxon>Actinomycetota</taxon>
        <taxon>Actinomycetes</taxon>
        <taxon>Kitasatosporales</taxon>
        <taxon>Streptomycetaceae</taxon>
        <taxon>Streptomyces</taxon>
    </lineage>
</organism>
<protein>
    <submittedName>
        <fullName evidence="1">Uncharacterized protein</fullName>
    </submittedName>
</protein>
<comment type="caution">
    <text evidence="1">The sequence shown here is derived from an EMBL/GenBank/DDBJ whole genome shotgun (WGS) entry which is preliminary data.</text>
</comment>
<evidence type="ECO:0000313" key="2">
    <source>
        <dbReference type="Proteomes" id="UP001486207"/>
    </source>
</evidence>
<name>A0ABV1Y5R5_9ACTN</name>
<dbReference type="RefSeq" id="WP_190075683.1">
    <property type="nucleotide sequence ID" value="NZ_BNBM01000027.1"/>
</dbReference>
<gene>
    <name evidence="1" type="ORF">ABT384_42020</name>
</gene>
<proteinExistence type="predicted"/>
<evidence type="ECO:0000313" key="1">
    <source>
        <dbReference type="EMBL" id="MER7379189.1"/>
    </source>
</evidence>
<dbReference type="EMBL" id="JBEPFB010000030">
    <property type="protein sequence ID" value="MER7379189.1"/>
    <property type="molecule type" value="Genomic_DNA"/>
</dbReference>